<accession>A0A563W3R3</accession>
<proteinExistence type="predicted"/>
<name>A0A563W3R3_9CYAN</name>
<organism evidence="1 2">
    <name type="scientific">Hyella patelloides LEGE 07179</name>
    <dbReference type="NCBI Taxonomy" id="945734"/>
    <lineage>
        <taxon>Bacteria</taxon>
        <taxon>Bacillati</taxon>
        <taxon>Cyanobacteriota</taxon>
        <taxon>Cyanophyceae</taxon>
        <taxon>Pleurocapsales</taxon>
        <taxon>Hyellaceae</taxon>
        <taxon>Hyella</taxon>
    </lineage>
</organism>
<dbReference type="AlphaFoldDB" id="A0A563W3R3"/>
<sequence>MGRYSDLAGTQLVAETDYTFDLNGRLTDLDHSNGTGTIANYDYSYDINNRITEFASPEGVSIYNYDDTDQLTEADHNYQVDVYLR</sequence>
<dbReference type="Proteomes" id="UP000320055">
    <property type="component" value="Unassembled WGS sequence"/>
</dbReference>
<gene>
    <name evidence="1" type="ORF">H1P_740002</name>
</gene>
<reference evidence="1 2" key="1">
    <citation type="submission" date="2019-01" db="EMBL/GenBank/DDBJ databases">
        <authorList>
            <person name="Brito A."/>
        </authorList>
    </citation>
    <scope>NUCLEOTIDE SEQUENCE [LARGE SCALE GENOMIC DNA]</scope>
    <source>
        <strain evidence="1">1</strain>
    </source>
</reference>
<dbReference type="EMBL" id="CAACVJ010000681">
    <property type="protein sequence ID" value="VEP18290.1"/>
    <property type="molecule type" value="Genomic_DNA"/>
</dbReference>
<keyword evidence="2" id="KW-1185">Reference proteome</keyword>
<dbReference type="Gene3D" id="2.180.10.10">
    <property type="entry name" value="RHS repeat-associated core"/>
    <property type="match status" value="1"/>
</dbReference>
<protein>
    <submittedName>
        <fullName evidence="1">YD repeat-containing protein</fullName>
    </submittedName>
</protein>
<evidence type="ECO:0000313" key="1">
    <source>
        <dbReference type="EMBL" id="VEP18290.1"/>
    </source>
</evidence>
<evidence type="ECO:0000313" key="2">
    <source>
        <dbReference type="Proteomes" id="UP000320055"/>
    </source>
</evidence>